<reference evidence="8 9" key="1">
    <citation type="submission" date="2022-06" db="EMBL/GenBank/DDBJ databases">
        <title>A taxonomic note on the genus Prevotella: Description of four novel genera and emended description of the genera Hallella and Xylanibacter.</title>
        <authorList>
            <person name="Hitch T.C.A."/>
        </authorList>
    </citation>
    <scope>NUCLEOTIDE SEQUENCE [LARGE SCALE GENOMIC DNA]</scope>
    <source>
        <strain evidence="8 9">DSM 100619</strain>
    </source>
</reference>
<comment type="similarity">
    <text evidence="7">Belongs to the aspartate/glutamate racemases family.</text>
</comment>
<dbReference type="Pfam" id="PF01177">
    <property type="entry name" value="Asp_Glu_race"/>
    <property type="match status" value="1"/>
</dbReference>
<dbReference type="InterPro" id="IPR033134">
    <property type="entry name" value="Asp/Glu_racemase_AS_2"/>
</dbReference>
<comment type="pathway">
    <text evidence="7">Cell wall biogenesis; peptidoglycan biosynthesis.</text>
</comment>
<evidence type="ECO:0000313" key="8">
    <source>
        <dbReference type="EMBL" id="MCO6025300.1"/>
    </source>
</evidence>
<comment type="function">
    <text evidence="7">Provides the (R)-glutamate required for cell wall biosynthesis.</text>
</comment>
<feature type="binding site" evidence="7">
    <location>
        <begin position="16"/>
        <end position="17"/>
    </location>
    <ligand>
        <name>substrate</name>
    </ligand>
</feature>
<feature type="active site" description="Proton donor/acceptor" evidence="7">
    <location>
        <position position="79"/>
    </location>
</feature>
<feature type="binding site" evidence="7">
    <location>
        <begin position="80"/>
        <end position="81"/>
    </location>
    <ligand>
        <name>substrate</name>
    </ligand>
</feature>
<feature type="active site" description="Proton donor/acceptor" evidence="7">
    <location>
        <position position="198"/>
    </location>
</feature>
<evidence type="ECO:0000256" key="2">
    <source>
        <dbReference type="ARBA" id="ARBA00013090"/>
    </source>
</evidence>
<comment type="caution">
    <text evidence="8">The sequence shown here is derived from an EMBL/GenBank/DDBJ whole genome shotgun (WGS) entry which is preliminary data.</text>
</comment>
<keyword evidence="4 7" id="KW-0573">Peptidoglycan synthesis</keyword>
<evidence type="ECO:0000256" key="1">
    <source>
        <dbReference type="ARBA" id="ARBA00001602"/>
    </source>
</evidence>
<dbReference type="PANTHER" id="PTHR21198:SF2">
    <property type="entry name" value="GLUTAMATE RACEMASE"/>
    <property type="match status" value="1"/>
</dbReference>
<keyword evidence="6 7" id="KW-0961">Cell wall biogenesis/degradation</keyword>
<dbReference type="Gene3D" id="3.40.50.1860">
    <property type="match status" value="2"/>
</dbReference>
<keyword evidence="5 7" id="KW-0413">Isomerase</keyword>
<feature type="binding site" evidence="7">
    <location>
        <begin position="199"/>
        <end position="200"/>
    </location>
    <ligand>
        <name>substrate</name>
    </ligand>
</feature>
<dbReference type="InterPro" id="IPR001920">
    <property type="entry name" value="Asp/Glu_race"/>
</dbReference>
<name>A0ABT1BWU0_9BACT</name>
<dbReference type="NCBIfam" id="TIGR00067">
    <property type="entry name" value="glut_race"/>
    <property type="match status" value="1"/>
</dbReference>
<accession>A0ABT1BWU0</accession>
<evidence type="ECO:0000256" key="4">
    <source>
        <dbReference type="ARBA" id="ARBA00022984"/>
    </source>
</evidence>
<dbReference type="InterPro" id="IPR015942">
    <property type="entry name" value="Asp/Glu/hydantoin_racemase"/>
</dbReference>
<evidence type="ECO:0000313" key="9">
    <source>
        <dbReference type="Proteomes" id="UP001204015"/>
    </source>
</evidence>
<sequence>MTINLPSAPGPIGVFDSGYGGLTVLHGIRQALPEYDYIYLGDNARAPYGNRSFDVIYEFTRQAVIKLFEMGCHLIILGCNTASARALRTIQQQDLPQLDPNRRVLGVIRPTAEVIGKLTTNNHVGLLATEGTVLSRSYDMEIKKLWPEIKVTGVACPFWVPLIEYGEAGSPGADYFVKDRIDQLMQKDPQIDTIILGCTHYPLLMPKISKYVKPDVQLVPQGKFVATSLVSYMKRHQEIDRACTKHGTCHYFTTENPEKFKGSAKIFLKEEIPVSHIDLDQDSLTVQGGCK</sequence>
<dbReference type="HAMAP" id="MF_00258">
    <property type="entry name" value="Glu_racemase"/>
    <property type="match status" value="1"/>
</dbReference>
<dbReference type="PROSITE" id="PS00923">
    <property type="entry name" value="ASP_GLU_RACEMASE_1"/>
    <property type="match status" value="1"/>
</dbReference>
<dbReference type="RefSeq" id="WP_252760659.1">
    <property type="nucleotide sequence ID" value="NZ_JAMXLY010000015.1"/>
</dbReference>
<dbReference type="Proteomes" id="UP001204015">
    <property type="component" value="Unassembled WGS sequence"/>
</dbReference>
<feature type="binding site" evidence="7">
    <location>
        <begin position="48"/>
        <end position="49"/>
    </location>
    <ligand>
        <name>substrate</name>
    </ligand>
</feature>
<dbReference type="InterPro" id="IPR004391">
    <property type="entry name" value="Glu_race"/>
</dbReference>
<evidence type="ECO:0000256" key="5">
    <source>
        <dbReference type="ARBA" id="ARBA00023235"/>
    </source>
</evidence>
<dbReference type="PROSITE" id="PS00924">
    <property type="entry name" value="ASP_GLU_RACEMASE_2"/>
    <property type="match status" value="1"/>
</dbReference>
<dbReference type="SUPFAM" id="SSF53681">
    <property type="entry name" value="Aspartate/glutamate racemase"/>
    <property type="match status" value="2"/>
</dbReference>
<keyword evidence="9" id="KW-1185">Reference proteome</keyword>
<evidence type="ECO:0000256" key="6">
    <source>
        <dbReference type="ARBA" id="ARBA00023316"/>
    </source>
</evidence>
<gene>
    <name evidence="7 8" type="primary">murI</name>
    <name evidence="8" type="ORF">NG821_05505</name>
</gene>
<proteinExistence type="inferred from homology"/>
<dbReference type="GO" id="GO:0008881">
    <property type="term" value="F:glutamate racemase activity"/>
    <property type="evidence" value="ECO:0007669"/>
    <property type="project" value="UniProtKB-EC"/>
</dbReference>
<dbReference type="EMBL" id="JAMXLY010000015">
    <property type="protein sequence ID" value="MCO6025300.1"/>
    <property type="molecule type" value="Genomic_DNA"/>
</dbReference>
<protein>
    <recommendedName>
        <fullName evidence="2 7">Glutamate racemase</fullName>
        <ecNumber evidence="2 7">5.1.1.3</ecNumber>
    </recommendedName>
</protein>
<evidence type="ECO:0000256" key="3">
    <source>
        <dbReference type="ARBA" id="ARBA00022960"/>
    </source>
</evidence>
<dbReference type="PANTHER" id="PTHR21198">
    <property type="entry name" value="GLUTAMATE RACEMASE"/>
    <property type="match status" value="1"/>
</dbReference>
<comment type="catalytic activity">
    <reaction evidence="1 7">
        <text>L-glutamate = D-glutamate</text>
        <dbReference type="Rhea" id="RHEA:12813"/>
        <dbReference type="ChEBI" id="CHEBI:29985"/>
        <dbReference type="ChEBI" id="CHEBI:29986"/>
        <dbReference type="EC" id="5.1.1.3"/>
    </reaction>
</comment>
<dbReference type="EC" id="5.1.1.3" evidence="2 7"/>
<evidence type="ECO:0000256" key="7">
    <source>
        <dbReference type="HAMAP-Rule" id="MF_00258"/>
    </source>
</evidence>
<dbReference type="InterPro" id="IPR018187">
    <property type="entry name" value="Asp/Glu_racemase_AS_1"/>
</dbReference>
<keyword evidence="3 7" id="KW-0133">Cell shape</keyword>
<organism evidence="8 9">
    <name type="scientific">Segatella cerevisiae</name>
    <dbReference type="NCBI Taxonomy" id="2053716"/>
    <lineage>
        <taxon>Bacteria</taxon>
        <taxon>Pseudomonadati</taxon>
        <taxon>Bacteroidota</taxon>
        <taxon>Bacteroidia</taxon>
        <taxon>Bacteroidales</taxon>
        <taxon>Prevotellaceae</taxon>
        <taxon>Segatella</taxon>
    </lineage>
</organism>